<keyword evidence="1" id="KW-0732">Signal</keyword>
<feature type="domain" description="SH3b" evidence="2">
    <location>
        <begin position="19"/>
        <end position="81"/>
    </location>
</feature>
<feature type="domain" description="SH3b" evidence="2">
    <location>
        <begin position="93"/>
        <end position="147"/>
    </location>
</feature>
<dbReference type="PANTHER" id="PTHR34408">
    <property type="entry name" value="FAMILY PROTEIN, PUTATIVE-RELATED"/>
    <property type="match status" value="1"/>
</dbReference>
<evidence type="ECO:0000256" key="1">
    <source>
        <dbReference type="SAM" id="SignalP"/>
    </source>
</evidence>
<dbReference type="Gene3D" id="2.60.40.10">
    <property type="entry name" value="Immunoglobulins"/>
    <property type="match status" value="3"/>
</dbReference>
<protein>
    <recommendedName>
        <fullName evidence="2">SH3b domain-containing protein</fullName>
    </recommendedName>
</protein>
<dbReference type="InterPro" id="IPR052354">
    <property type="entry name" value="Cell_Wall_Dynamics_Protein"/>
</dbReference>
<dbReference type="SUPFAM" id="SSF49313">
    <property type="entry name" value="Cadherin-like"/>
    <property type="match status" value="2"/>
</dbReference>
<dbReference type="PANTHER" id="PTHR34408:SF1">
    <property type="entry name" value="GLYCOSYL HYDROLASE FAMILY 19 DOMAIN-CONTAINING PROTEIN HI_1415"/>
    <property type="match status" value="1"/>
</dbReference>
<accession>A0ABT6U6D7</accession>
<feature type="domain" description="SH3b" evidence="2">
    <location>
        <begin position="298"/>
        <end position="360"/>
    </location>
</feature>
<dbReference type="InterPro" id="IPR013783">
    <property type="entry name" value="Ig-like_fold"/>
</dbReference>
<reference evidence="3 4" key="1">
    <citation type="submission" date="2022-02" db="EMBL/GenBank/DDBJ databases">
        <title>Genome analysis of Beneficial Microorganisms for Coral consortium from Pocillopora damicornis.</title>
        <authorList>
            <person name="Rosado P.M."/>
            <person name="Cardoso P.M."/>
            <person name="Rosado J.G."/>
            <person name="Schultz J."/>
            <person name="Rocha U."/>
            <person name="Costa T.K."/>
            <person name="Peixoto R.S."/>
        </authorList>
    </citation>
    <scope>NUCLEOTIDE SEQUENCE [LARGE SCALE GENOMIC DNA]</scope>
    <source>
        <strain evidence="3 4">BMC5</strain>
    </source>
</reference>
<evidence type="ECO:0000313" key="3">
    <source>
        <dbReference type="EMBL" id="MDI4670658.1"/>
    </source>
</evidence>
<name>A0ABT6U6D7_9GAMM</name>
<dbReference type="InterPro" id="IPR003646">
    <property type="entry name" value="SH3-like_bac-type"/>
</dbReference>
<dbReference type="InterPro" id="IPR015919">
    <property type="entry name" value="Cadherin-like_sf"/>
</dbReference>
<dbReference type="SMART" id="SM00287">
    <property type="entry name" value="SH3b"/>
    <property type="match status" value="5"/>
</dbReference>
<feature type="domain" description="SH3b" evidence="2">
    <location>
        <begin position="238"/>
        <end position="294"/>
    </location>
</feature>
<dbReference type="RefSeq" id="WP_175082898.1">
    <property type="nucleotide sequence ID" value="NZ_JAKUMG010000011.1"/>
</dbReference>
<evidence type="ECO:0000313" key="4">
    <source>
        <dbReference type="Proteomes" id="UP001156974"/>
    </source>
</evidence>
<dbReference type="Proteomes" id="UP001156974">
    <property type="component" value="Unassembled WGS sequence"/>
</dbReference>
<evidence type="ECO:0000259" key="2">
    <source>
        <dbReference type="SMART" id="SM00287"/>
    </source>
</evidence>
<sequence>MKLIWMLFYVCLVFSAHVSSECLIAENIKGVNLRAQATSSSELIGRISVGEKYVIIGTNSTGSWLNIWYNDASYWAYGNGYFSQVQDSCIELFQDQVVTLDPDTSSEVIGTARAGSSWAIVSSSASWYEVWYDGKLGYIENKSNNSTPTVVSKANSSAYINMQYTYQPVISTNDNITWQMIQGPSGSVISAGIIKWTPSAGDSGLQSFTLRGILANSETVIEHSFEVTVKTSNQSACRVAEVIRSVNVRAENTSSSSILGFLNREEHYNIINTEGNWANIWYEGQNAWAYSNGYLIEGGGRCISINNETHINQSPSPTANNFGTISEGATIVVLQEVADWYQVSWQQELGYILKSDSQELETNETRNFITIPNNDSFIGSTYRYAPRLNNNQNVTYELTKAPLEMFIDQGVIYWQPTDNDQGSHEIILTASYSGAADITQTFSVTVKPTNLGNCAIFESIKGVNIRAEDTGSSEKVGYFNVGQQYSRVEQRGNWANFWFDGIPRWSYEPGYLNLTMSSCATVISQTSVIDLAGNELGTIPSGSQWVVLQQTDNQIETWYDGKIGLINKVQLQFTEPLEFISSPDNKAYVGFPFSYTPIVNQDSNITFQLSIHPQGMELDSGTINWLPGEEDIGNHLVKVIASSPGKEDVIQEFYLQVLNEEQDSCAILESVKGVNIRSSASGSSTKVGYFSIGDQYALIERQGNWASFWYDGQPRWSYTVGYLNEVQGECVSMKTETPVYNLNGSKIGYAPENAKFVVLSQTEDYIETLYAGEIAHINRADLVQGERRYTSKPNKVAYIGSNFLYSPSLNNNKDVSFQLVSAPLGMEMIDGRISWQPNEANIGLHTIEISASYPGKEDLKQSFILSVELQSNSLCEIYTAIKGVNIRTSNTSSSTKVGYFNIGEQYVSVEQNNNWASFWYDGIPRWAYAKGYLIQEPAICATVNNYASIYDLDGNDIGSVSSNSRIVVLQEMDDSVITWFDGKLGRLNKSDLALDIPDSNYEFLSTPTTQVMIGELFSYAISVNFTGNVEYSLVQAPNSMVINQNEVTWIPSDSDIGESTVIIRAIVDGQVILQTFVVEVSALFPLCNNLNNRNVSFIEKES</sequence>
<gene>
    <name evidence="3" type="ORF">MKZ47_16420</name>
</gene>
<feature type="signal peptide" evidence="1">
    <location>
        <begin position="1"/>
        <end position="18"/>
    </location>
</feature>
<dbReference type="Gene3D" id="2.30.30.40">
    <property type="entry name" value="SH3 Domains"/>
    <property type="match status" value="4"/>
</dbReference>
<comment type="caution">
    <text evidence="3">The sequence shown here is derived from an EMBL/GenBank/DDBJ whole genome shotgun (WGS) entry which is preliminary data.</text>
</comment>
<keyword evidence="4" id="KW-1185">Reference proteome</keyword>
<feature type="domain" description="SH3b" evidence="2">
    <location>
        <begin position="873"/>
        <end position="937"/>
    </location>
</feature>
<feature type="chain" id="PRO_5046508600" description="SH3b domain-containing protein" evidence="1">
    <location>
        <begin position="19"/>
        <end position="1102"/>
    </location>
</feature>
<dbReference type="EMBL" id="JAKUMG010000011">
    <property type="protein sequence ID" value="MDI4670658.1"/>
    <property type="molecule type" value="Genomic_DNA"/>
</dbReference>
<proteinExistence type="predicted"/>
<organism evidence="3 4">
    <name type="scientific">Pseudoalteromonas shioyasakiensis</name>
    <dbReference type="NCBI Taxonomy" id="1190813"/>
    <lineage>
        <taxon>Bacteria</taxon>
        <taxon>Pseudomonadati</taxon>
        <taxon>Pseudomonadota</taxon>
        <taxon>Gammaproteobacteria</taxon>
        <taxon>Alteromonadales</taxon>
        <taxon>Pseudoalteromonadaceae</taxon>
        <taxon>Pseudoalteromonas</taxon>
    </lineage>
</organism>